<organism evidence="2 4">
    <name type="scientific">Capnocytophaga catalasegens</name>
    <dbReference type="NCBI Taxonomy" id="1004260"/>
    <lineage>
        <taxon>Bacteria</taxon>
        <taxon>Pseudomonadati</taxon>
        <taxon>Bacteroidota</taxon>
        <taxon>Flavobacteriia</taxon>
        <taxon>Flavobacteriales</taxon>
        <taxon>Flavobacteriaceae</taxon>
        <taxon>Capnocytophaga</taxon>
    </lineage>
</organism>
<dbReference type="InterPro" id="IPR036691">
    <property type="entry name" value="Endo/exonu/phosph_ase_sf"/>
</dbReference>
<name>A0AAV5AX13_9FLAO</name>
<dbReference type="GO" id="GO:0004519">
    <property type="term" value="F:endonuclease activity"/>
    <property type="evidence" value="ECO:0007669"/>
    <property type="project" value="UniProtKB-KW"/>
</dbReference>
<comment type="caution">
    <text evidence="2">The sequence shown here is derived from an EMBL/GenBank/DDBJ whole genome shotgun (WGS) entry which is preliminary data.</text>
</comment>
<dbReference type="AlphaFoldDB" id="A0AAV5AX13"/>
<accession>A0AAV5AX13</accession>
<dbReference type="Pfam" id="PF19580">
    <property type="entry name" value="Exo_endo_phos_3"/>
    <property type="match status" value="1"/>
</dbReference>
<dbReference type="SUPFAM" id="SSF56219">
    <property type="entry name" value="DNase I-like"/>
    <property type="match status" value="1"/>
</dbReference>
<reference evidence="2 5" key="1">
    <citation type="submission" date="2021-11" db="EMBL/GenBank/DDBJ databases">
        <title>Draft genome sequence of Capnocytophaga sp. strain KC07075 isolated from cat oral cavity.</title>
        <authorList>
            <person name="Suzuki M."/>
            <person name="Imaoka K."/>
            <person name="Kimura M."/>
            <person name="Morikawa S."/>
            <person name="Maeda K."/>
        </authorList>
    </citation>
    <scope>NUCLEOTIDE SEQUENCE</scope>
    <source>
        <strain evidence="2">KC07075</strain>
        <strain evidence="3 5">KC07079</strain>
    </source>
</reference>
<dbReference type="PANTHER" id="PTHR42834">
    <property type="entry name" value="ENDONUCLEASE/EXONUCLEASE/PHOSPHATASE FAMILY PROTEIN (AFU_ORTHOLOGUE AFUA_3G09210)"/>
    <property type="match status" value="1"/>
</dbReference>
<evidence type="ECO:0000313" key="5">
    <source>
        <dbReference type="Proteomes" id="UP001208692"/>
    </source>
</evidence>
<proteinExistence type="predicted"/>
<feature type="domain" description="Endonuclease/exonuclease/phosphatase" evidence="1">
    <location>
        <begin position="5"/>
        <end position="320"/>
    </location>
</feature>
<dbReference type="Proteomes" id="UP001207736">
    <property type="component" value="Unassembled WGS sequence"/>
</dbReference>
<dbReference type="EMBL" id="BQKB01000003">
    <property type="protein sequence ID" value="GJM51743.1"/>
    <property type="molecule type" value="Genomic_DNA"/>
</dbReference>
<evidence type="ECO:0000313" key="2">
    <source>
        <dbReference type="EMBL" id="GJM49548.1"/>
    </source>
</evidence>
<dbReference type="PANTHER" id="PTHR42834:SF1">
    <property type="entry name" value="ENDONUCLEASE_EXONUCLEASE_PHOSPHATASE FAMILY PROTEIN (AFU_ORTHOLOGUE AFUA_3G09210)"/>
    <property type="match status" value="1"/>
</dbReference>
<evidence type="ECO:0000259" key="1">
    <source>
        <dbReference type="Pfam" id="PF19580"/>
    </source>
</evidence>
<sequence length="320" mass="36948">MIIRTIAFYNVENLFDIFSNSYAQDDDFTPEGKFAWTQSKYNDHLNKIAHVISKIGKKERKSAPDIVGLAEVENKNVLKDLIRTKALAPYNYGFIHYNSPDARGIDVALLYKKSVFTPTHHSTHPLELYNEKGARIFTRDILAVSGLLDGEEIHFIVNHWPSRREGKKKTRKRREVAALLNKSLIEGFQQHNPKAKIISMGDFNDNAFDTSFKHILKTKGKRKEVSEQDLFNPMEAMYQRGMGTLVFEGKWDLFDQMYFTGTLLYTTKGTFYFVKSYVFNPSYLLYDNGLKPIAPRRSMTKGRYTGGYSDHLPVYLLLKK</sequence>
<keyword evidence="2" id="KW-0540">Nuclease</keyword>
<keyword evidence="2" id="KW-0255">Endonuclease</keyword>
<dbReference type="Proteomes" id="UP001208692">
    <property type="component" value="Unassembled WGS sequence"/>
</dbReference>
<dbReference type="InterPro" id="IPR005135">
    <property type="entry name" value="Endo/exonuclease/phosphatase"/>
</dbReference>
<dbReference type="EMBL" id="BQKA01000010">
    <property type="protein sequence ID" value="GJM49548.1"/>
    <property type="molecule type" value="Genomic_DNA"/>
</dbReference>
<gene>
    <name evidence="2" type="ORF">RCZ15_05230</name>
    <name evidence="3" type="ORF">RCZ16_00610</name>
</gene>
<dbReference type="Gene3D" id="3.60.10.10">
    <property type="entry name" value="Endonuclease/exonuclease/phosphatase"/>
    <property type="match status" value="1"/>
</dbReference>
<keyword evidence="2" id="KW-0378">Hydrolase</keyword>
<evidence type="ECO:0000313" key="3">
    <source>
        <dbReference type="EMBL" id="GJM51743.1"/>
    </source>
</evidence>
<dbReference type="RefSeq" id="WP_264846676.1">
    <property type="nucleotide sequence ID" value="NZ_BPMA01000027.1"/>
</dbReference>
<evidence type="ECO:0000313" key="4">
    <source>
        <dbReference type="Proteomes" id="UP001207736"/>
    </source>
</evidence>
<keyword evidence="5" id="KW-1185">Reference proteome</keyword>
<protein>
    <submittedName>
        <fullName evidence="2">Endonuclease</fullName>
    </submittedName>
</protein>